<evidence type="ECO:0000256" key="13">
    <source>
        <dbReference type="ARBA" id="ARBA00023209"/>
    </source>
</evidence>
<evidence type="ECO:0000256" key="12">
    <source>
        <dbReference type="ARBA" id="ARBA00023136"/>
    </source>
</evidence>
<dbReference type="Gene3D" id="1.10.287.3610">
    <property type="match status" value="1"/>
</dbReference>
<evidence type="ECO:0000256" key="4">
    <source>
        <dbReference type="ARBA" id="ARBA00022516"/>
    </source>
</evidence>
<feature type="transmembrane region" description="Helical" evidence="19">
    <location>
        <begin position="100"/>
        <end position="120"/>
    </location>
</feature>
<keyword evidence="11" id="KW-0443">Lipid metabolism</keyword>
<dbReference type="Pfam" id="PF01219">
    <property type="entry name" value="DAGK_prokar"/>
    <property type="match status" value="1"/>
</dbReference>
<evidence type="ECO:0000256" key="7">
    <source>
        <dbReference type="ARBA" id="ARBA00022741"/>
    </source>
</evidence>
<comment type="cofactor">
    <cofactor evidence="18">
        <name>Mg(2+)</name>
        <dbReference type="ChEBI" id="CHEBI:18420"/>
    </cofactor>
    <text evidence="18">Mn(2+), Zn(2+), Cd(2+) and Co(2+) support activity to lesser extents.</text>
</comment>
<feature type="binding site" evidence="17">
    <location>
        <position position="32"/>
    </location>
    <ligand>
        <name>ATP</name>
        <dbReference type="ChEBI" id="CHEBI:30616"/>
    </ligand>
</feature>
<keyword evidence="12 19" id="KW-0472">Membrane</keyword>
<feature type="binding site" evidence="16">
    <location>
        <position position="73"/>
    </location>
    <ligand>
        <name>substrate</name>
    </ligand>
</feature>
<keyword evidence="3" id="KW-1003">Cell membrane</keyword>
<keyword evidence="13" id="KW-0594">Phospholipid biosynthesis</keyword>
<accession>A0AAE3QKL8</accession>
<protein>
    <submittedName>
        <fullName evidence="20">Diacylglycerol kinase family protein</fullName>
        <ecNumber evidence="20">2.7.1.-</ecNumber>
    </submittedName>
</protein>
<name>A0AAE3QKL8_9BACT</name>
<reference evidence="20" key="1">
    <citation type="submission" date="2023-05" db="EMBL/GenBank/DDBJ databases">
        <authorList>
            <person name="Zhang X."/>
        </authorList>
    </citation>
    <scope>NUCLEOTIDE SEQUENCE</scope>
    <source>
        <strain evidence="20">YF14B1</strain>
    </source>
</reference>
<evidence type="ECO:0000256" key="10">
    <source>
        <dbReference type="ARBA" id="ARBA00022989"/>
    </source>
</evidence>
<dbReference type="GO" id="GO:0005524">
    <property type="term" value="F:ATP binding"/>
    <property type="evidence" value="ECO:0007669"/>
    <property type="project" value="UniProtKB-KW"/>
</dbReference>
<dbReference type="InterPro" id="IPR000829">
    <property type="entry name" value="DAGK"/>
</dbReference>
<feature type="binding site" evidence="17">
    <location>
        <begin position="89"/>
        <end position="91"/>
    </location>
    <ligand>
        <name>ATP</name>
        <dbReference type="ChEBI" id="CHEBI:30616"/>
    </ligand>
</feature>
<keyword evidence="4" id="KW-0444">Lipid biosynthesis</keyword>
<proteinExistence type="inferred from homology"/>
<evidence type="ECO:0000256" key="16">
    <source>
        <dbReference type="PIRSR" id="PIRSR600829-2"/>
    </source>
</evidence>
<dbReference type="GO" id="GO:0008654">
    <property type="term" value="P:phospholipid biosynthetic process"/>
    <property type="evidence" value="ECO:0007669"/>
    <property type="project" value="UniProtKB-KW"/>
</dbReference>
<evidence type="ECO:0000256" key="19">
    <source>
        <dbReference type="SAM" id="Phobius"/>
    </source>
</evidence>
<dbReference type="InterPro" id="IPR036945">
    <property type="entry name" value="DAGK_sf"/>
</dbReference>
<dbReference type="GO" id="GO:0005886">
    <property type="term" value="C:plasma membrane"/>
    <property type="evidence" value="ECO:0007669"/>
    <property type="project" value="UniProtKB-SubCell"/>
</dbReference>
<dbReference type="RefSeq" id="WP_313975110.1">
    <property type="nucleotide sequence ID" value="NZ_JASJOS010000001.1"/>
</dbReference>
<keyword evidence="6 19" id="KW-0812">Transmembrane</keyword>
<evidence type="ECO:0000256" key="18">
    <source>
        <dbReference type="PIRSR" id="PIRSR600829-4"/>
    </source>
</evidence>
<evidence type="ECO:0000313" key="21">
    <source>
        <dbReference type="Proteomes" id="UP001241110"/>
    </source>
</evidence>
<evidence type="ECO:0000256" key="1">
    <source>
        <dbReference type="ARBA" id="ARBA00004651"/>
    </source>
</evidence>
<dbReference type="AlphaFoldDB" id="A0AAE3QKL8"/>
<comment type="caution">
    <text evidence="20">The sequence shown here is derived from an EMBL/GenBank/DDBJ whole genome shotgun (WGS) entry which is preliminary data.</text>
</comment>
<feature type="active site" description="Proton acceptor" evidence="15">
    <location>
        <position position="73"/>
    </location>
</feature>
<evidence type="ECO:0000256" key="11">
    <source>
        <dbReference type="ARBA" id="ARBA00023098"/>
    </source>
</evidence>
<dbReference type="PANTHER" id="PTHR34299:SF1">
    <property type="entry name" value="DIACYLGLYCEROL KINASE"/>
    <property type="match status" value="1"/>
</dbReference>
<feature type="binding site" evidence="18">
    <location>
        <position position="80"/>
    </location>
    <ligand>
        <name>a divalent metal cation</name>
        <dbReference type="ChEBI" id="CHEBI:60240"/>
    </ligand>
</feature>
<comment type="subcellular location">
    <subcellularLocation>
        <location evidence="1">Cell membrane</location>
        <topology evidence="1">Multi-pass membrane protein</topology>
    </subcellularLocation>
</comment>
<feature type="binding site" evidence="17">
    <location>
        <begin position="98"/>
        <end position="99"/>
    </location>
    <ligand>
        <name>ATP</name>
        <dbReference type="ChEBI" id="CHEBI:30616"/>
    </ligand>
</feature>
<sequence length="129" mass="14241">MNLLRSAIKSLQKTFRSFRFAIRGIGFVIQYENNTRIHLLASLAAIVAGMLLKLNYIEWTIIITQIVLVWSAEAFNSAIEKIVDFISPEFHPKAGAIKDIAAGAVLFIAMGAAITGLIIFGHKIWILVA</sequence>
<dbReference type="PANTHER" id="PTHR34299">
    <property type="entry name" value="DIACYLGLYCEROL KINASE"/>
    <property type="match status" value="1"/>
</dbReference>
<evidence type="ECO:0000256" key="2">
    <source>
        <dbReference type="ARBA" id="ARBA00005967"/>
    </source>
</evidence>
<evidence type="ECO:0000313" key="20">
    <source>
        <dbReference type="EMBL" id="MDJ1479158.1"/>
    </source>
</evidence>
<dbReference type="GO" id="GO:0046872">
    <property type="term" value="F:metal ion binding"/>
    <property type="evidence" value="ECO:0007669"/>
    <property type="project" value="UniProtKB-KW"/>
</dbReference>
<dbReference type="EC" id="2.7.1.-" evidence="20"/>
<keyword evidence="9 17" id="KW-0067">ATP-binding</keyword>
<feature type="transmembrane region" description="Helical" evidence="19">
    <location>
        <begin position="37"/>
        <end position="54"/>
    </location>
</feature>
<keyword evidence="18" id="KW-0460">Magnesium</keyword>
<dbReference type="InterPro" id="IPR033717">
    <property type="entry name" value="UDPK"/>
</dbReference>
<evidence type="ECO:0000256" key="3">
    <source>
        <dbReference type="ARBA" id="ARBA00022475"/>
    </source>
</evidence>
<keyword evidence="14" id="KW-1208">Phospholipid metabolism</keyword>
<dbReference type="Proteomes" id="UP001241110">
    <property type="component" value="Unassembled WGS sequence"/>
</dbReference>
<keyword evidence="18" id="KW-0479">Metal-binding</keyword>
<evidence type="ECO:0000256" key="15">
    <source>
        <dbReference type="PIRSR" id="PIRSR600829-1"/>
    </source>
</evidence>
<evidence type="ECO:0000256" key="17">
    <source>
        <dbReference type="PIRSR" id="PIRSR600829-3"/>
    </source>
</evidence>
<dbReference type="EMBL" id="JASJOS010000001">
    <property type="protein sequence ID" value="MDJ1479158.1"/>
    <property type="molecule type" value="Genomic_DNA"/>
</dbReference>
<organism evidence="20 21">
    <name type="scientific">Xanthocytophaga flava</name>
    <dbReference type="NCBI Taxonomy" id="3048013"/>
    <lineage>
        <taxon>Bacteria</taxon>
        <taxon>Pseudomonadati</taxon>
        <taxon>Bacteroidota</taxon>
        <taxon>Cytophagia</taxon>
        <taxon>Cytophagales</taxon>
        <taxon>Rhodocytophagaceae</taxon>
        <taxon>Xanthocytophaga</taxon>
    </lineage>
</organism>
<feature type="binding site" evidence="17">
    <location>
        <position position="80"/>
    </location>
    <ligand>
        <name>ATP</name>
        <dbReference type="ChEBI" id="CHEBI:30616"/>
    </ligand>
</feature>
<evidence type="ECO:0000256" key="14">
    <source>
        <dbReference type="ARBA" id="ARBA00023264"/>
    </source>
</evidence>
<gene>
    <name evidence="20" type="ORF">QNI16_01605</name>
</gene>
<dbReference type="GO" id="GO:0016301">
    <property type="term" value="F:kinase activity"/>
    <property type="evidence" value="ECO:0007669"/>
    <property type="project" value="UniProtKB-KW"/>
</dbReference>
<keyword evidence="7 17" id="KW-0547">Nucleotide-binding</keyword>
<keyword evidence="5 20" id="KW-0808">Transferase</keyword>
<evidence type="ECO:0000256" key="8">
    <source>
        <dbReference type="ARBA" id="ARBA00022777"/>
    </source>
</evidence>
<evidence type="ECO:0000256" key="9">
    <source>
        <dbReference type="ARBA" id="ARBA00022840"/>
    </source>
</evidence>
<keyword evidence="10 19" id="KW-1133">Transmembrane helix</keyword>
<feature type="binding site" evidence="18">
    <location>
        <position position="32"/>
    </location>
    <ligand>
        <name>a divalent metal cation</name>
        <dbReference type="ChEBI" id="CHEBI:60240"/>
    </ligand>
</feature>
<evidence type="ECO:0000256" key="5">
    <source>
        <dbReference type="ARBA" id="ARBA00022679"/>
    </source>
</evidence>
<dbReference type="CDD" id="cd14265">
    <property type="entry name" value="UDPK_IM_like"/>
    <property type="match status" value="1"/>
</dbReference>
<keyword evidence="8 20" id="KW-0418">Kinase</keyword>
<evidence type="ECO:0000256" key="6">
    <source>
        <dbReference type="ARBA" id="ARBA00022692"/>
    </source>
</evidence>
<comment type="similarity">
    <text evidence="2">Belongs to the bacterial diacylglycerol kinase family.</text>
</comment>